<comment type="similarity">
    <text evidence="2">Belongs to the ERCC1/RAD10/SWI10 family.</text>
</comment>
<dbReference type="GO" id="GO:0006312">
    <property type="term" value="P:mitotic recombination"/>
    <property type="evidence" value="ECO:0007669"/>
    <property type="project" value="TreeGrafter"/>
</dbReference>
<dbReference type="GO" id="GO:0000110">
    <property type="term" value="C:nucleotide-excision repair factor 1 complex"/>
    <property type="evidence" value="ECO:0007669"/>
    <property type="project" value="TreeGrafter"/>
</dbReference>
<feature type="compositionally biased region" description="Pro residues" evidence="7">
    <location>
        <begin position="105"/>
        <end position="117"/>
    </location>
</feature>
<comment type="caution">
    <text evidence="10">The sequence shown here is derived from an EMBL/GenBank/DDBJ whole genome shotgun (WGS) entry which is preliminary data.</text>
</comment>
<evidence type="ECO:0000256" key="2">
    <source>
        <dbReference type="ARBA" id="ARBA00008283"/>
    </source>
</evidence>
<evidence type="ECO:0000313" key="11">
    <source>
        <dbReference type="Proteomes" id="UP001445335"/>
    </source>
</evidence>
<dbReference type="InterPro" id="IPR047260">
    <property type="entry name" value="ERCC1-like_central_dom"/>
</dbReference>
<feature type="region of interest" description="Disordered" evidence="7">
    <location>
        <begin position="39"/>
        <end position="131"/>
    </location>
</feature>
<dbReference type="CDD" id="cd05236">
    <property type="entry name" value="FAR-N_SDR_e"/>
    <property type="match status" value="1"/>
</dbReference>
<evidence type="ECO:0000256" key="7">
    <source>
        <dbReference type="SAM" id="MobiDB-lite"/>
    </source>
</evidence>
<dbReference type="Gene3D" id="3.40.50.10130">
    <property type="match status" value="1"/>
</dbReference>
<dbReference type="AlphaFoldDB" id="A0AAW1RG05"/>
<dbReference type="InterPro" id="IPR013120">
    <property type="entry name" value="FAR_NAD-bd"/>
</dbReference>
<feature type="region of interest" description="Disordered" evidence="7">
    <location>
        <begin position="411"/>
        <end position="434"/>
    </location>
</feature>
<dbReference type="Pfam" id="PF07993">
    <property type="entry name" value="NAD_binding_4"/>
    <property type="match status" value="1"/>
</dbReference>
<dbReference type="InterPro" id="IPR036291">
    <property type="entry name" value="NAD(P)-bd_dom_sf"/>
</dbReference>
<evidence type="ECO:0008006" key="12">
    <source>
        <dbReference type="Google" id="ProtNLM"/>
    </source>
</evidence>
<dbReference type="GO" id="GO:0006302">
    <property type="term" value="P:double-strand break repair"/>
    <property type="evidence" value="ECO:0007669"/>
    <property type="project" value="UniProtKB-ARBA"/>
</dbReference>
<dbReference type="InterPro" id="IPR010994">
    <property type="entry name" value="RuvA_2-like"/>
</dbReference>
<sequence length="937" mass="101145">MQPRSDSDGPPHKRPLIQLPSLSEVQAAEQPVVQQLLFRPGALQASQPGASSEATFSPSTQQPSSARPASEPIATQHEAAGPSRAPDARGPANSGGQAWPGTSSGPPPPAAHGPAPGPVGSHQANPSSVLVSKRQEGNPLVKLMRNVRWQWADIVPDYQMGPACALYISLRYHLLKPDYLAGRVRELQRAFRPRVVLVHVDVDDPVAALGDVTATALHSDCTLICAWSYEEAARYIETYKQYESKPADAIQGRTEPDYLSRLTAALTTVRGVNRTDVLTLGAALRSMAAIMQASAEELSACPGIGPTKGSEGGLVLEMLLEGDEDEEGGGQDLAGQVGYERASSTLRYFPAGLLDALPPADCHSYAPMMSQRRHRATVLEPSTSEWRQDGAMYAVEANSCSHACTPLLVRSGRPGKGGRAAKSPKVPRTPRAPVQLGGVTLPPCTLPLSTPVPFAGGRVSVRAAFREATLLLTGATGYVGSVLLEQLLRVQPDFARVFVIIRAKRGVAGDARMDALLRRPLFHLHHRGGDFPAEVRRKIVVVSGDLSQAGLGLAAADRRRLCREVNFVVHSAASISFVEPVHMLLAQNYRATRCVAELAAGMRHLRGFLHVSTAFVNSNCARGSHVEERMYPLRLADGRCADHAAIAAELAALPPRQAERQAAAYLRQTGHVNAYTLTKAMTEQLIASFHSAAFPVAIVRPSIVGAIARAPLPGYFGNSAGATAYFMAYATGMATFTCHKPRHVFDVVPADVCAAVILATTAALTQCSMSMDAPVVVHTCSGTTNPRAHVDLLREIVAPFWDAQPPPHRFIRGRYPACNDPHVYMEEATWHFWARCLAANAKFWLISALLRLLGYAAVSAKVWSGWQAWRTYNTSALDFNIFFCARNSRALAAALAPEEVAAVNVTWEAPRDDLKAYFTTHMQYMRAYFFKQASKAA</sequence>
<comment type="subcellular location">
    <subcellularLocation>
        <location evidence="1">Nucleus</location>
    </subcellularLocation>
</comment>
<dbReference type="GO" id="GO:0070914">
    <property type="term" value="P:UV-damage excision repair"/>
    <property type="evidence" value="ECO:0007669"/>
    <property type="project" value="TreeGrafter"/>
</dbReference>
<keyword evidence="3" id="KW-0227">DNA damage</keyword>
<dbReference type="SUPFAM" id="SSF47781">
    <property type="entry name" value="RuvA domain 2-like"/>
    <property type="match status" value="1"/>
</dbReference>
<dbReference type="EMBL" id="JALJOU010000040">
    <property type="protein sequence ID" value="KAK9832659.1"/>
    <property type="molecule type" value="Genomic_DNA"/>
</dbReference>
<proteinExistence type="inferred from homology"/>
<dbReference type="Gene3D" id="1.10.150.20">
    <property type="entry name" value="5' to 3' exonuclease, C-terminal subdomain"/>
    <property type="match status" value="1"/>
</dbReference>
<dbReference type="SUPFAM" id="SSF52980">
    <property type="entry name" value="Restriction endonuclease-like"/>
    <property type="match status" value="1"/>
</dbReference>
<organism evidence="10 11">
    <name type="scientific">Elliptochloris bilobata</name>
    <dbReference type="NCBI Taxonomy" id="381761"/>
    <lineage>
        <taxon>Eukaryota</taxon>
        <taxon>Viridiplantae</taxon>
        <taxon>Chlorophyta</taxon>
        <taxon>core chlorophytes</taxon>
        <taxon>Trebouxiophyceae</taxon>
        <taxon>Trebouxiophyceae incertae sedis</taxon>
        <taxon>Elliptochloris clade</taxon>
        <taxon>Elliptochloris</taxon>
    </lineage>
</organism>
<dbReference type="PANTHER" id="PTHR12749">
    <property type="entry name" value="EXCISION REPAIR CROSS-COMPLEMENTING 1 ERCC1"/>
    <property type="match status" value="1"/>
</dbReference>
<keyword evidence="6" id="KW-0539">Nucleus</keyword>
<dbReference type="CDD" id="cd22325">
    <property type="entry name" value="ERCC1_C-like"/>
    <property type="match status" value="1"/>
</dbReference>
<accession>A0AAW1RG05</accession>
<dbReference type="GO" id="GO:0070522">
    <property type="term" value="C:ERCC4-ERCC1 complex"/>
    <property type="evidence" value="ECO:0007669"/>
    <property type="project" value="TreeGrafter"/>
</dbReference>
<evidence type="ECO:0000313" key="10">
    <source>
        <dbReference type="EMBL" id="KAK9832659.1"/>
    </source>
</evidence>
<evidence type="ECO:0000259" key="8">
    <source>
        <dbReference type="Pfam" id="PF03834"/>
    </source>
</evidence>
<dbReference type="PANTHER" id="PTHR12749:SF0">
    <property type="entry name" value="DNA EXCISION REPAIR PROTEIN ERCC-1"/>
    <property type="match status" value="1"/>
</dbReference>
<reference evidence="10 11" key="1">
    <citation type="journal article" date="2024" name="Nat. Commun.">
        <title>Phylogenomics reveals the evolutionary origins of lichenization in chlorophyte algae.</title>
        <authorList>
            <person name="Puginier C."/>
            <person name="Libourel C."/>
            <person name="Otte J."/>
            <person name="Skaloud P."/>
            <person name="Haon M."/>
            <person name="Grisel S."/>
            <person name="Petersen M."/>
            <person name="Berrin J.G."/>
            <person name="Delaux P.M."/>
            <person name="Dal Grande F."/>
            <person name="Keller J."/>
        </authorList>
    </citation>
    <scope>NUCLEOTIDE SEQUENCE [LARGE SCALE GENOMIC DNA]</scope>
    <source>
        <strain evidence="10 11">SAG 245.80</strain>
    </source>
</reference>
<evidence type="ECO:0000259" key="9">
    <source>
        <dbReference type="Pfam" id="PF07993"/>
    </source>
</evidence>
<dbReference type="GO" id="GO:0003697">
    <property type="term" value="F:single-stranded DNA binding"/>
    <property type="evidence" value="ECO:0007669"/>
    <property type="project" value="TreeGrafter"/>
</dbReference>
<feature type="region of interest" description="Disordered" evidence="7">
    <location>
        <begin position="1"/>
        <end position="23"/>
    </location>
</feature>
<feature type="domain" description="Thioester reductase (TE)" evidence="9">
    <location>
        <begin position="472"/>
        <end position="757"/>
    </location>
</feature>
<feature type="compositionally biased region" description="Polar residues" evidence="7">
    <location>
        <begin position="44"/>
        <end position="67"/>
    </location>
</feature>
<evidence type="ECO:0000256" key="1">
    <source>
        <dbReference type="ARBA" id="ARBA00004123"/>
    </source>
</evidence>
<evidence type="ECO:0000256" key="4">
    <source>
        <dbReference type="ARBA" id="ARBA00023125"/>
    </source>
</evidence>
<dbReference type="Proteomes" id="UP001445335">
    <property type="component" value="Unassembled WGS sequence"/>
</dbReference>
<dbReference type="InterPro" id="IPR004579">
    <property type="entry name" value="ERCC1/RAD10/SWI10"/>
</dbReference>
<evidence type="ECO:0000256" key="5">
    <source>
        <dbReference type="ARBA" id="ARBA00023204"/>
    </source>
</evidence>
<dbReference type="SUPFAM" id="SSF51735">
    <property type="entry name" value="NAD(P)-binding Rossmann-fold domains"/>
    <property type="match status" value="1"/>
</dbReference>
<dbReference type="InterPro" id="IPR011335">
    <property type="entry name" value="Restrct_endonuc-II-like"/>
</dbReference>
<keyword evidence="11" id="KW-1185">Reference proteome</keyword>
<gene>
    <name evidence="10" type="ORF">WJX81_008384</name>
</gene>
<dbReference type="FunFam" id="3.40.50.10130:FF:000001">
    <property type="entry name" value="DNA excision repair protein ERCC-1"/>
    <property type="match status" value="1"/>
</dbReference>
<dbReference type="Pfam" id="PF03834">
    <property type="entry name" value="Rad10"/>
    <property type="match status" value="1"/>
</dbReference>
<protein>
    <recommendedName>
        <fullName evidence="12">Alcohol-forming fatty acyl-CoA reductase</fullName>
    </recommendedName>
</protein>
<evidence type="ECO:0000256" key="6">
    <source>
        <dbReference type="ARBA" id="ARBA00023242"/>
    </source>
</evidence>
<name>A0AAW1RG05_9CHLO</name>
<feature type="domain" description="ERCC1-like central" evidence="8">
    <location>
        <begin position="129"/>
        <end position="240"/>
    </location>
</feature>
<feature type="compositionally biased region" description="Basic and acidic residues" evidence="7">
    <location>
        <begin position="1"/>
        <end position="11"/>
    </location>
</feature>
<dbReference type="Gene3D" id="3.40.50.720">
    <property type="entry name" value="NAD(P)-binding Rossmann-like Domain"/>
    <property type="match status" value="1"/>
</dbReference>
<dbReference type="NCBIfam" id="TIGR00597">
    <property type="entry name" value="rad10"/>
    <property type="match status" value="1"/>
</dbReference>
<keyword evidence="5" id="KW-0234">DNA repair</keyword>
<evidence type="ECO:0000256" key="3">
    <source>
        <dbReference type="ARBA" id="ARBA00022763"/>
    </source>
</evidence>
<dbReference type="GO" id="GO:0003684">
    <property type="term" value="F:damaged DNA binding"/>
    <property type="evidence" value="ECO:0007669"/>
    <property type="project" value="InterPro"/>
</dbReference>
<keyword evidence="4" id="KW-0238">DNA-binding</keyword>